<dbReference type="InterPro" id="IPR025202">
    <property type="entry name" value="PLD-like_dom"/>
</dbReference>
<dbReference type="EMBL" id="FOQK01000014">
    <property type="protein sequence ID" value="SFI08835.1"/>
    <property type="molecule type" value="Genomic_DNA"/>
</dbReference>
<dbReference type="InterPro" id="IPR001736">
    <property type="entry name" value="PLipase_D/transphosphatidylase"/>
</dbReference>
<dbReference type="InterPro" id="IPR001650">
    <property type="entry name" value="Helicase_C-like"/>
</dbReference>
<accession>A0A1I3FC90</accession>
<dbReference type="InterPro" id="IPR021835">
    <property type="entry name" value="DUF3427"/>
</dbReference>
<dbReference type="RefSeq" id="WP_075443927.1">
    <property type="nucleotide sequence ID" value="NZ_FOQK01000014.1"/>
</dbReference>
<proteinExistence type="predicted"/>
<keyword evidence="4" id="KW-0347">Helicase</keyword>
<dbReference type="Pfam" id="PF11907">
    <property type="entry name" value="DUF3427"/>
    <property type="match status" value="1"/>
</dbReference>
<dbReference type="CDD" id="cd09203">
    <property type="entry name" value="PLDc_N_DEXD_b1"/>
    <property type="match status" value="1"/>
</dbReference>
<feature type="domain" description="Helicase ATP-binding" evidence="2">
    <location>
        <begin position="339"/>
        <end position="499"/>
    </location>
</feature>
<dbReference type="CDD" id="cd18799">
    <property type="entry name" value="SF2_C_EcoAI-like"/>
    <property type="match status" value="1"/>
</dbReference>
<name>A0A1I3FC90_SELRU</name>
<dbReference type="Pfam" id="PF00271">
    <property type="entry name" value="Helicase_C"/>
    <property type="match status" value="1"/>
</dbReference>
<dbReference type="PROSITE" id="PS50035">
    <property type="entry name" value="PLD"/>
    <property type="match status" value="1"/>
</dbReference>
<sequence>MKKDLAPGIYEQVINEGIAQGLTKIDMSRVQIDAMDIEEASGILTGYLKEIIKKGLDHTADQHDKAERLRAQIALANDIIALIKARTENEDLQDELVEGAGKQLLGIAPENSLQQVKKKCELPRPETSLIETSLFTGAQKEPSMFHELKKEILSADRIDMLVSFIKWSGLVMIMDELETFCQRGGQLRLIATSYMGATDVKAIDKLAELTNSSVRISYDTKRTRLHAKAYVFYRDTGYDTAYIGSSNLSHAAISNGLEWNVKITAYDSPATMEKVKATFNSYWHAPEFEPYTQADHDYLNEAIERERHPDCFREKASTYLFTIRPYAYQRQMLDELQIDRKIQGNFCNLVVAATGTGKTVLAAFDYKRFCEQNPGKPNRLLFIAHREEILDQSRQCFQAILQDANFGGKFVGTSRPQTQSEFEHLFMSIQTFNAQAWYHKTTATAYDYIVIDEAHHAASPSYQELLSYYQPKILLGLTATPERMDGQDITKYFGGHIATELRLPEAIERGMLCPFHYFGVTDVVDLSSLQWERGSYRRSELNRVYVFEHEKARRRAHLIIQSVKRYVTNLMEVHGVGFCVSREHAKFMADFFNEQNIPSIDLSGLSQDDVRREAKTALQQGKIRFIFVVDLYNEGVDIPNIDTILFLRPTESLTIFLQQLGRGLRLADDKDCLTVLDFIGQANKKYRFEEKFRALLGNTRRGVAEEIRTGITSVPHGCYIQLEEKAQQFVLDNIKGQLNNKRGLVQKIREFFQEAGQPLTLENFLRYYKLDIAKIYRKGAKESFHRLCVLAEALPNFVEPEEEKLTAACLRFAAIDSAEWLRFLLRILPELPRLSANRFSVREERLLQMTYYTIWNDSLAEESAREQIYERLQSLGENPTMLAEIQEIAAYRLKHLQVIGMPNRLSFDCPLEVHCHYTRDQLCAAMDMFKPTTLRQGVYYHKEKHCDIFLITLNKSEKDYSPSTMYQDYSMSEWLFHWESQSTTSDTSPTAQRYFQHKENKHQILLFVREYKEDASGAAPFMFLGTANHVSHSGSKPVQIIWKLDDPIPAKFLNTTNKLVVE</sequence>
<evidence type="ECO:0000313" key="5">
    <source>
        <dbReference type="Proteomes" id="UP000183639"/>
    </source>
</evidence>
<dbReference type="Gene3D" id="3.30.870.10">
    <property type="entry name" value="Endonuclease Chain A"/>
    <property type="match status" value="1"/>
</dbReference>
<dbReference type="SMART" id="SM00487">
    <property type="entry name" value="DEXDc"/>
    <property type="match status" value="1"/>
</dbReference>
<reference evidence="4 5" key="1">
    <citation type="submission" date="2016-10" db="EMBL/GenBank/DDBJ databases">
        <authorList>
            <person name="de Groot N.N."/>
        </authorList>
    </citation>
    <scope>NUCLEOTIDE SEQUENCE [LARGE SCALE GENOMIC DNA]</scope>
    <source>
        <strain evidence="4 5">Z108</strain>
    </source>
</reference>
<dbReference type="Proteomes" id="UP000183639">
    <property type="component" value="Unassembled WGS sequence"/>
</dbReference>
<evidence type="ECO:0000313" key="4">
    <source>
        <dbReference type="EMBL" id="SFI08835.1"/>
    </source>
</evidence>
<dbReference type="SMART" id="SM00490">
    <property type="entry name" value="HELICc"/>
    <property type="match status" value="1"/>
</dbReference>
<dbReference type="AlphaFoldDB" id="A0A1I3FC90"/>
<dbReference type="GO" id="GO:0003677">
    <property type="term" value="F:DNA binding"/>
    <property type="evidence" value="ECO:0007669"/>
    <property type="project" value="InterPro"/>
</dbReference>
<evidence type="ECO:0000259" key="2">
    <source>
        <dbReference type="PROSITE" id="PS51192"/>
    </source>
</evidence>
<dbReference type="PANTHER" id="PTHR47962:SF7">
    <property type="entry name" value="MITOCHONDRIAL ATP-DEPENDENT HELICASE IRC3-RELATED"/>
    <property type="match status" value="1"/>
</dbReference>
<dbReference type="GO" id="GO:0016887">
    <property type="term" value="F:ATP hydrolysis activity"/>
    <property type="evidence" value="ECO:0007669"/>
    <property type="project" value="TreeGrafter"/>
</dbReference>
<dbReference type="CDD" id="cd18032">
    <property type="entry name" value="DEXHc_RE_I_III_res"/>
    <property type="match status" value="1"/>
</dbReference>
<dbReference type="PANTHER" id="PTHR47962">
    <property type="entry name" value="ATP-DEPENDENT HELICASE LHR-RELATED-RELATED"/>
    <property type="match status" value="1"/>
</dbReference>
<evidence type="ECO:0000259" key="1">
    <source>
        <dbReference type="PROSITE" id="PS50035"/>
    </source>
</evidence>
<dbReference type="GO" id="GO:0005524">
    <property type="term" value="F:ATP binding"/>
    <property type="evidence" value="ECO:0007669"/>
    <property type="project" value="InterPro"/>
</dbReference>
<dbReference type="InterPro" id="IPR006935">
    <property type="entry name" value="Helicase/UvrB_N"/>
</dbReference>
<keyword evidence="4" id="KW-0547">Nucleotide-binding</keyword>
<feature type="domain" description="PLD phosphodiesterase" evidence="1">
    <location>
        <begin position="221"/>
        <end position="252"/>
    </location>
</feature>
<dbReference type="SUPFAM" id="SSF56024">
    <property type="entry name" value="Phospholipase D/nuclease"/>
    <property type="match status" value="1"/>
</dbReference>
<dbReference type="OrthoDB" id="9802848at2"/>
<dbReference type="PROSITE" id="PS51194">
    <property type="entry name" value="HELICASE_CTER"/>
    <property type="match status" value="1"/>
</dbReference>
<dbReference type="GO" id="GO:0004386">
    <property type="term" value="F:helicase activity"/>
    <property type="evidence" value="ECO:0007669"/>
    <property type="project" value="UniProtKB-KW"/>
</dbReference>
<dbReference type="InterPro" id="IPR014001">
    <property type="entry name" value="Helicase_ATP-bd"/>
</dbReference>
<dbReference type="InterPro" id="IPR027417">
    <property type="entry name" value="P-loop_NTPase"/>
</dbReference>
<keyword evidence="4" id="KW-0067">ATP-binding</keyword>
<keyword evidence="4" id="KW-0378">Hydrolase</keyword>
<evidence type="ECO:0000259" key="3">
    <source>
        <dbReference type="PROSITE" id="PS51194"/>
    </source>
</evidence>
<dbReference type="PROSITE" id="PS51192">
    <property type="entry name" value="HELICASE_ATP_BIND_1"/>
    <property type="match status" value="1"/>
</dbReference>
<protein>
    <submittedName>
        <fullName evidence="4">Helicase conserved C-terminal domain-containing protein</fullName>
    </submittedName>
</protein>
<feature type="domain" description="Helicase C-terminal" evidence="3">
    <location>
        <begin position="562"/>
        <end position="726"/>
    </location>
</feature>
<dbReference type="Pfam" id="PF04851">
    <property type="entry name" value="ResIII"/>
    <property type="match status" value="1"/>
</dbReference>
<dbReference type="Gene3D" id="3.40.50.300">
    <property type="entry name" value="P-loop containing nucleotide triphosphate hydrolases"/>
    <property type="match status" value="2"/>
</dbReference>
<dbReference type="GO" id="GO:0006793">
    <property type="term" value="P:phosphorus metabolic process"/>
    <property type="evidence" value="ECO:0007669"/>
    <property type="project" value="UniProtKB-ARBA"/>
</dbReference>
<gene>
    <name evidence="4" type="ORF">SAMN04487861_11422</name>
</gene>
<dbReference type="SUPFAM" id="SSF52540">
    <property type="entry name" value="P-loop containing nucleoside triphosphate hydrolases"/>
    <property type="match status" value="1"/>
</dbReference>
<organism evidence="4 5">
    <name type="scientific">Selenomonas ruminantium</name>
    <dbReference type="NCBI Taxonomy" id="971"/>
    <lineage>
        <taxon>Bacteria</taxon>
        <taxon>Bacillati</taxon>
        <taxon>Bacillota</taxon>
        <taxon>Negativicutes</taxon>
        <taxon>Selenomonadales</taxon>
        <taxon>Selenomonadaceae</taxon>
        <taxon>Selenomonas</taxon>
    </lineage>
</organism>
<dbReference type="Pfam" id="PF13091">
    <property type="entry name" value="PLDc_2"/>
    <property type="match status" value="1"/>
</dbReference>
<dbReference type="InterPro" id="IPR052511">
    <property type="entry name" value="ATP-dep_Helicase"/>
</dbReference>